<evidence type="ECO:0000313" key="1">
    <source>
        <dbReference type="EMBL" id="CAE0719152.1"/>
    </source>
</evidence>
<sequence>MYNNSLTGSIPSELERLANLKEIFAGGDGNNLTGGVVLHHLLYTTCVVCDEPSGATDARPPAAGATTTIATAGGYREANGSRCNELLARFQRHDKNLMTVSECDDLKEHCFVCG</sequence>
<accession>A0A7S4AL28</accession>
<proteinExistence type="predicted"/>
<protein>
    <submittedName>
        <fullName evidence="1">Uncharacterized protein</fullName>
    </submittedName>
</protein>
<organism evidence="1">
    <name type="scientific">Pseudo-nitzschia australis</name>
    <dbReference type="NCBI Taxonomy" id="44445"/>
    <lineage>
        <taxon>Eukaryota</taxon>
        <taxon>Sar</taxon>
        <taxon>Stramenopiles</taxon>
        <taxon>Ochrophyta</taxon>
        <taxon>Bacillariophyta</taxon>
        <taxon>Bacillariophyceae</taxon>
        <taxon>Bacillariophycidae</taxon>
        <taxon>Bacillariales</taxon>
        <taxon>Bacillariaceae</taxon>
        <taxon>Pseudo-nitzschia</taxon>
    </lineage>
</organism>
<dbReference type="EMBL" id="HBIX01016459">
    <property type="protein sequence ID" value="CAE0719152.1"/>
    <property type="molecule type" value="Transcribed_RNA"/>
</dbReference>
<name>A0A7S4AL28_9STRA</name>
<dbReference type="AlphaFoldDB" id="A0A7S4AL28"/>
<reference evidence="1" key="1">
    <citation type="submission" date="2021-01" db="EMBL/GenBank/DDBJ databases">
        <authorList>
            <person name="Corre E."/>
            <person name="Pelletier E."/>
            <person name="Niang G."/>
            <person name="Scheremetjew M."/>
            <person name="Finn R."/>
            <person name="Kale V."/>
            <person name="Holt S."/>
            <person name="Cochrane G."/>
            <person name="Meng A."/>
            <person name="Brown T."/>
            <person name="Cohen L."/>
        </authorList>
    </citation>
    <scope>NUCLEOTIDE SEQUENCE</scope>
    <source>
        <strain evidence="1">10249 10 AB</strain>
    </source>
</reference>
<gene>
    <name evidence="1" type="ORF">PAUS00366_LOCUS11906</name>
</gene>